<evidence type="ECO:0000313" key="3">
    <source>
        <dbReference type="RefSeq" id="XP_020831342.1"/>
    </source>
</evidence>
<gene>
    <name evidence="3 4" type="primary">SPRY3</name>
</gene>
<comment type="similarity">
    <text evidence="1">Belongs to the sprouty family.</text>
</comment>
<dbReference type="RefSeq" id="XP_020831342.1">
    <property type="nucleotide sequence ID" value="XM_020975683.1"/>
</dbReference>
<dbReference type="GeneID" id="110200386"/>
<dbReference type="Proteomes" id="UP000515140">
    <property type="component" value="Unplaced"/>
</dbReference>
<evidence type="ECO:0000256" key="1">
    <source>
        <dbReference type="ARBA" id="ARBA00010964"/>
    </source>
</evidence>
<dbReference type="GO" id="GO:0005829">
    <property type="term" value="C:cytosol"/>
    <property type="evidence" value="ECO:0007669"/>
    <property type="project" value="TreeGrafter"/>
</dbReference>
<dbReference type="GeneTree" id="ENSGT00950000183055"/>
<dbReference type="GO" id="GO:0043409">
    <property type="term" value="P:negative regulation of MAPK cascade"/>
    <property type="evidence" value="ECO:0007669"/>
    <property type="project" value="Ensembl"/>
</dbReference>
<dbReference type="RefSeq" id="XP_020831343.1">
    <property type="nucleotide sequence ID" value="XM_020975684.1"/>
</dbReference>
<dbReference type="KEGG" id="pcw:110200386"/>
<reference evidence="3 4" key="1">
    <citation type="submission" date="2025-04" db="UniProtKB">
        <authorList>
            <consortium name="RefSeq"/>
        </authorList>
    </citation>
    <scope>IDENTIFICATION</scope>
    <source>
        <tissue evidence="3 4">Spleen</tissue>
    </source>
</reference>
<dbReference type="GO" id="GO:0046580">
    <property type="term" value="P:negative regulation of Ras protein signal transduction"/>
    <property type="evidence" value="ECO:0007669"/>
    <property type="project" value="TreeGrafter"/>
</dbReference>
<dbReference type="PROSITE" id="PS51227">
    <property type="entry name" value="SPR"/>
    <property type="match status" value="1"/>
</dbReference>
<dbReference type="GO" id="GO:0048513">
    <property type="term" value="P:animal organ development"/>
    <property type="evidence" value="ECO:0007669"/>
    <property type="project" value="TreeGrafter"/>
</dbReference>
<dbReference type="OMA" id="CQNHTNT"/>
<name>A0A6P5JAH3_PHACI</name>
<dbReference type="Pfam" id="PF05210">
    <property type="entry name" value="Sprouty"/>
    <property type="match status" value="1"/>
</dbReference>
<dbReference type="InterPro" id="IPR051192">
    <property type="entry name" value="Sprouty_domain"/>
</dbReference>
<keyword evidence="2" id="KW-1185">Reference proteome</keyword>
<evidence type="ECO:0000313" key="4">
    <source>
        <dbReference type="RefSeq" id="XP_020831343.1"/>
    </source>
</evidence>
<organism evidence="2 3">
    <name type="scientific">Phascolarctos cinereus</name>
    <name type="common">Koala</name>
    <dbReference type="NCBI Taxonomy" id="38626"/>
    <lineage>
        <taxon>Eukaryota</taxon>
        <taxon>Metazoa</taxon>
        <taxon>Chordata</taxon>
        <taxon>Craniata</taxon>
        <taxon>Vertebrata</taxon>
        <taxon>Euteleostomi</taxon>
        <taxon>Mammalia</taxon>
        <taxon>Metatheria</taxon>
        <taxon>Diprotodontia</taxon>
        <taxon>Phascolarctidae</taxon>
        <taxon>Phascolarctos</taxon>
    </lineage>
</organism>
<accession>A0A6P5JAH3</accession>
<dbReference type="AlphaFoldDB" id="A0A6P5JAH3"/>
<sequence length="288" mass="31290">MDAPITDDFPPTLPIEQLCSIHVSNEYVERPAISCQQTLSSSSLAQQAHKSDWSLSTIPSDLPRSLSQCHQLQLLPQHLSQPSLASSISHTTITSDQRLLTSITPSPSDHSLICTQPQAGALKVDESQKGAAEKLSLHTGGHLFICEECGRCKCIRCTATRTLPSCWLCKQRCLCSPESLLDYSTCLCCVKGIFYHCSTDDEDNCADEPCSCGPGSCCARWAAMSLLSLVMPCLCLYPPARGCLKLCQQGYDGLRRPGCRCKSHTNTVCRKISSSSGAAFPRAMEKPV</sequence>
<dbReference type="CTD" id="10251"/>
<dbReference type="PANTHER" id="PTHR12365">
    <property type="entry name" value="SPROUTY"/>
    <property type="match status" value="1"/>
</dbReference>
<dbReference type="PANTHER" id="PTHR12365:SF9">
    <property type="entry name" value="PROTEIN SPROUTY HOMOLOG 3"/>
    <property type="match status" value="1"/>
</dbReference>
<dbReference type="GO" id="GO:0040037">
    <property type="term" value="P:negative regulation of fibroblast growth factor receptor signaling pathway"/>
    <property type="evidence" value="ECO:0007669"/>
    <property type="project" value="TreeGrafter"/>
</dbReference>
<protein>
    <submittedName>
        <fullName evidence="3 4">Protein sprouty homolog 3</fullName>
    </submittedName>
</protein>
<proteinExistence type="inferred from homology"/>
<evidence type="ECO:0000313" key="2">
    <source>
        <dbReference type="Proteomes" id="UP000515140"/>
    </source>
</evidence>
<dbReference type="InterPro" id="IPR007875">
    <property type="entry name" value="Sprouty"/>
</dbReference>
<dbReference type="GO" id="GO:0016020">
    <property type="term" value="C:membrane"/>
    <property type="evidence" value="ECO:0007669"/>
    <property type="project" value="InterPro"/>
</dbReference>